<dbReference type="SUPFAM" id="SSF52794">
    <property type="entry name" value="PTS system IIB component-like"/>
    <property type="match status" value="1"/>
</dbReference>
<organism evidence="9 10">
    <name type="scientific">Neobacillus piezotolerans</name>
    <dbReference type="NCBI Taxonomy" id="2259171"/>
    <lineage>
        <taxon>Bacteria</taxon>
        <taxon>Bacillati</taxon>
        <taxon>Bacillota</taxon>
        <taxon>Bacilli</taxon>
        <taxon>Bacillales</taxon>
        <taxon>Bacillaceae</taxon>
        <taxon>Neobacillus</taxon>
    </lineage>
</organism>
<accession>A0A3D8GTX2</accession>
<feature type="modified residue" description="Phosphocysteine; by EIIA" evidence="7">
    <location>
        <position position="7"/>
    </location>
</feature>
<evidence type="ECO:0000313" key="9">
    <source>
        <dbReference type="EMBL" id="RDU37837.1"/>
    </source>
</evidence>
<dbReference type="RefSeq" id="WP_115451507.1">
    <property type="nucleotide sequence ID" value="NZ_QNQT01000002.1"/>
</dbReference>
<evidence type="ECO:0000259" key="8">
    <source>
        <dbReference type="PROSITE" id="PS51100"/>
    </source>
</evidence>
<dbReference type="EMBL" id="QNQT01000002">
    <property type="protein sequence ID" value="RDU37837.1"/>
    <property type="molecule type" value="Genomic_DNA"/>
</dbReference>
<evidence type="ECO:0000256" key="4">
    <source>
        <dbReference type="ARBA" id="ARBA00022679"/>
    </source>
</evidence>
<dbReference type="OrthoDB" id="9808134at2"/>
<feature type="domain" description="PTS EIIB type-3" evidence="8">
    <location>
        <begin position="1"/>
        <end position="105"/>
    </location>
</feature>
<comment type="caution">
    <text evidence="9">The sequence shown here is derived from an EMBL/GenBank/DDBJ whole genome shotgun (WGS) entry which is preliminary data.</text>
</comment>
<evidence type="ECO:0000256" key="6">
    <source>
        <dbReference type="ARBA" id="ARBA00022777"/>
    </source>
</evidence>
<evidence type="ECO:0000256" key="3">
    <source>
        <dbReference type="ARBA" id="ARBA00022597"/>
    </source>
</evidence>
<dbReference type="GO" id="GO:0008982">
    <property type="term" value="F:protein-N(PI)-phosphohistidine-sugar phosphotransferase activity"/>
    <property type="evidence" value="ECO:0007669"/>
    <property type="project" value="InterPro"/>
</dbReference>
<dbReference type="PROSITE" id="PS51100">
    <property type="entry name" value="PTS_EIIB_TYPE_3"/>
    <property type="match status" value="1"/>
</dbReference>
<sequence length="107" mass="12070">MKILLCCAAGMSTSLLVRKLQSLVSKEKKGYVIQAMDQDSAEVHLKNFDVVLIGPQIRYTLPRLKKIGESYEIPVEVINPTDYGRNNVEAILAFAEQLFSKKQEKLD</sequence>
<keyword evidence="3 9" id="KW-0762">Sugar transport</keyword>
<dbReference type="Pfam" id="PF02302">
    <property type="entry name" value="PTS_IIB"/>
    <property type="match status" value="1"/>
</dbReference>
<dbReference type="CDD" id="cd05564">
    <property type="entry name" value="PTS_IIB_chitobiose_lichenan"/>
    <property type="match status" value="1"/>
</dbReference>
<keyword evidence="10" id="KW-1185">Reference proteome</keyword>
<dbReference type="Proteomes" id="UP000257144">
    <property type="component" value="Unassembled WGS sequence"/>
</dbReference>
<proteinExistence type="predicted"/>
<keyword evidence="1" id="KW-0813">Transport</keyword>
<dbReference type="GO" id="GO:0016301">
    <property type="term" value="F:kinase activity"/>
    <property type="evidence" value="ECO:0007669"/>
    <property type="project" value="UniProtKB-KW"/>
</dbReference>
<dbReference type="Gene3D" id="3.40.50.2300">
    <property type="match status" value="1"/>
</dbReference>
<evidence type="ECO:0000313" key="10">
    <source>
        <dbReference type="Proteomes" id="UP000257144"/>
    </source>
</evidence>
<dbReference type="InterPro" id="IPR051819">
    <property type="entry name" value="PTS_sugar-specific_EIIB"/>
</dbReference>
<dbReference type="PANTHER" id="PTHR34581">
    <property type="entry name" value="PTS SYSTEM N,N'-DIACETYLCHITOBIOSE-SPECIFIC EIIB COMPONENT"/>
    <property type="match status" value="1"/>
</dbReference>
<dbReference type="InterPro" id="IPR003501">
    <property type="entry name" value="PTS_EIIB_2/3"/>
</dbReference>
<keyword evidence="4" id="KW-0808">Transferase</keyword>
<keyword evidence="6" id="KW-0418">Kinase</keyword>
<dbReference type="PANTHER" id="PTHR34581:SF2">
    <property type="entry name" value="PTS SYSTEM N,N'-DIACETYLCHITOBIOSE-SPECIFIC EIIB COMPONENT"/>
    <property type="match status" value="1"/>
</dbReference>
<evidence type="ECO:0000256" key="5">
    <source>
        <dbReference type="ARBA" id="ARBA00022683"/>
    </source>
</evidence>
<gene>
    <name evidence="9" type="ORF">DRW41_08445</name>
</gene>
<evidence type="ECO:0000256" key="2">
    <source>
        <dbReference type="ARBA" id="ARBA00022553"/>
    </source>
</evidence>
<dbReference type="GO" id="GO:0009401">
    <property type="term" value="P:phosphoenolpyruvate-dependent sugar phosphotransferase system"/>
    <property type="evidence" value="ECO:0007669"/>
    <property type="project" value="UniProtKB-KW"/>
</dbReference>
<name>A0A3D8GTX2_9BACI</name>
<protein>
    <submittedName>
        <fullName evidence="9">PTS sugar transporter subunit IIB</fullName>
    </submittedName>
</protein>
<evidence type="ECO:0000256" key="1">
    <source>
        <dbReference type="ARBA" id="ARBA00022448"/>
    </source>
</evidence>
<dbReference type="InterPro" id="IPR013012">
    <property type="entry name" value="PTS_EIIB_3"/>
</dbReference>
<dbReference type="AlphaFoldDB" id="A0A3D8GTX2"/>
<dbReference type="InterPro" id="IPR036095">
    <property type="entry name" value="PTS_EIIB-like_sf"/>
</dbReference>
<reference evidence="9 10" key="1">
    <citation type="submission" date="2018-07" db="EMBL/GenBank/DDBJ databases">
        <title>Bacillus sp. YLB-04 draft genome sequence.</title>
        <authorList>
            <person name="Yu L."/>
            <person name="Tang X."/>
        </authorList>
    </citation>
    <scope>NUCLEOTIDE SEQUENCE [LARGE SCALE GENOMIC DNA]</scope>
    <source>
        <strain evidence="9 10">YLB-04</strain>
    </source>
</reference>
<keyword evidence="2" id="KW-0597">Phosphoprotein</keyword>
<keyword evidence="5" id="KW-0598">Phosphotransferase system</keyword>
<evidence type="ECO:0000256" key="7">
    <source>
        <dbReference type="PROSITE-ProRule" id="PRU00423"/>
    </source>
</evidence>